<dbReference type="OMA" id="ITRIKWT"/>
<evidence type="ECO:0000313" key="6">
    <source>
        <dbReference type="Ensembl" id="ENSCSEP00000003439.1"/>
    </source>
</evidence>
<dbReference type="Ensembl" id="ENSCSET00000003484.1">
    <property type="protein sequence ID" value="ENSCSEP00000003439.1"/>
    <property type="gene ID" value="ENSCSEG00000002258.1"/>
</dbReference>
<proteinExistence type="predicted"/>
<name>A0A3P8UNL4_CYNSE</name>
<evidence type="ECO:0008006" key="8">
    <source>
        <dbReference type="Google" id="ProtNLM"/>
    </source>
</evidence>
<protein>
    <recommendedName>
        <fullName evidence="8">Ig-like domain-containing protein</fullName>
    </recommendedName>
</protein>
<evidence type="ECO:0000256" key="3">
    <source>
        <dbReference type="ARBA" id="ARBA00023136"/>
    </source>
</evidence>
<dbReference type="GeneTree" id="ENSGT00610000086518"/>
<organism evidence="6 7">
    <name type="scientific">Cynoglossus semilaevis</name>
    <name type="common">Tongue sole</name>
    <dbReference type="NCBI Taxonomy" id="244447"/>
    <lineage>
        <taxon>Eukaryota</taxon>
        <taxon>Metazoa</taxon>
        <taxon>Chordata</taxon>
        <taxon>Craniata</taxon>
        <taxon>Vertebrata</taxon>
        <taxon>Euteleostomi</taxon>
        <taxon>Actinopterygii</taxon>
        <taxon>Neopterygii</taxon>
        <taxon>Teleostei</taxon>
        <taxon>Neoteleostei</taxon>
        <taxon>Acanthomorphata</taxon>
        <taxon>Carangaria</taxon>
        <taxon>Pleuronectiformes</taxon>
        <taxon>Pleuronectoidei</taxon>
        <taxon>Cynoglossidae</taxon>
        <taxon>Cynoglossinae</taxon>
        <taxon>Cynoglossus</taxon>
    </lineage>
</organism>
<dbReference type="Proteomes" id="UP000265120">
    <property type="component" value="Chromosome 14"/>
</dbReference>
<dbReference type="InterPro" id="IPR036179">
    <property type="entry name" value="Ig-like_dom_sf"/>
</dbReference>
<reference evidence="6 7" key="1">
    <citation type="journal article" date="2014" name="Nat. Genet.">
        <title>Whole-genome sequence of a flatfish provides insights into ZW sex chromosome evolution and adaptation to a benthic lifestyle.</title>
        <authorList>
            <person name="Chen S."/>
            <person name="Zhang G."/>
            <person name="Shao C."/>
            <person name="Huang Q."/>
            <person name="Liu G."/>
            <person name="Zhang P."/>
            <person name="Song W."/>
            <person name="An N."/>
            <person name="Chalopin D."/>
            <person name="Volff J.N."/>
            <person name="Hong Y."/>
            <person name="Li Q."/>
            <person name="Sha Z."/>
            <person name="Zhou H."/>
            <person name="Xie M."/>
            <person name="Yu Q."/>
            <person name="Liu Y."/>
            <person name="Xiang H."/>
            <person name="Wang N."/>
            <person name="Wu K."/>
            <person name="Yang C."/>
            <person name="Zhou Q."/>
            <person name="Liao X."/>
            <person name="Yang L."/>
            <person name="Hu Q."/>
            <person name="Zhang J."/>
            <person name="Meng L."/>
            <person name="Jin L."/>
            <person name="Tian Y."/>
            <person name="Lian J."/>
            <person name="Yang J."/>
            <person name="Miao G."/>
            <person name="Liu S."/>
            <person name="Liang Z."/>
            <person name="Yan F."/>
            <person name="Li Y."/>
            <person name="Sun B."/>
            <person name="Zhang H."/>
            <person name="Zhang J."/>
            <person name="Zhu Y."/>
            <person name="Du M."/>
            <person name="Zhao Y."/>
            <person name="Schartl M."/>
            <person name="Tang Q."/>
            <person name="Wang J."/>
        </authorList>
    </citation>
    <scope>NUCLEOTIDE SEQUENCE</scope>
</reference>
<evidence type="ECO:0000256" key="2">
    <source>
        <dbReference type="ARBA" id="ARBA00022729"/>
    </source>
</evidence>
<dbReference type="InterPro" id="IPR013783">
    <property type="entry name" value="Ig-like_fold"/>
</dbReference>
<keyword evidence="2 5" id="KW-0732">Signal</keyword>
<dbReference type="InterPro" id="IPR015631">
    <property type="entry name" value="CD2/SLAM_rcpt"/>
</dbReference>
<reference evidence="6" key="3">
    <citation type="submission" date="2025-09" db="UniProtKB">
        <authorList>
            <consortium name="Ensembl"/>
        </authorList>
    </citation>
    <scope>IDENTIFICATION</scope>
</reference>
<keyword evidence="3" id="KW-0472">Membrane</keyword>
<dbReference type="PANTHER" id="PTHR12080:SF125">
    <property type="entry name" value="CD48 ANTIGEN-LIKE"/>
    <property type="match status" value="1"/>
</dbReference>
<feature type="signal peptide" evidence="5">
    <location>
        <begin position="1"/>
        <end position="19"/>
    </location>
</feature>
<dbReference type="STRING" id="244447.ENSCSEP00000003439"/>
<reference evidence="6" key="2">
    <citation type="submission" date="2025-08" db="UniProtKB">
        <authorList>
            <consortium name="Ensembl"/>
        </authorList>
    </citation>
    <scope>IDENTIFICATION</scope>
</reference>
<dbReference type="SUPFAM" id="SSF48726">
    <property type="entry name" value="Immunoglobulin"/>
    <property type="match status" value="1"/>
</dbReference>
<dbReference type="PANTHER" id="PTHR12080">
    <property type="entry name" value="SIGNALING LYMPHOCYTIC ACTIVATION MOLECULE"/>
    <property type="match status" value="1"/>
</dbReference>
<evidence type="ECO:0000256" key="1">
    <source>
        <dbReference type="ARBA" id="ARBA00004370"/>
    </source>
</evidence>
<evidence type="ECO:0000256" key="5">
    <source>
        <dbReference type="SAM" id="SignalP"/>
    </source>
</evidence>
<keyword evidence="7" id="KW-1185">Reference proteome</keyword>
<dbReference type="AlphaFoldDB" id="A0A3P8UNL4"/>
<keyword evidence="4" id="KW-0325">Glycoprotein</keyword>
<accession>A0A3P8UNL4</accession>
<dbReference type="GO" id="GO:0016020">
    <property type="term" value="C:membrane"/>
    <property type="evidence" value="ECO:0007669"/>
    <property type="project" value="UniProtKB-SubCell"/>
</dbReference>
<feature type="chain" id="PRO_5018014572" description="Ig-like domain-containing protein" evidence="5">
    <location>
        <begin position="20"/>
        <end position="178"/>
    </location>
</feature>
<dbReference type="InParanoid" id="A0A3P8UNL4"/>
<evidence type="ECO:0000313" key="7">
    <source>
        <dbReference type="Proteomes" id="UP000265120"/>
    </source>
</evidence>
<comment type="subcellular location">
    <subcellularLocation>
        <location evidence="1">Membrane</location>
    </subcellularLocation>
</comment>
<dbReference type="Gene3D" id="2.60.40.10">
    <property type="entry name" value="Immunoglobulins"/>
    <property type="match status" value="1"/>
</dbReference>
<sequence>MLQSETLTLMLCFLHVVYSQSVYKKVGDEVVLSPDMTSVTAPITSIMWKVGPNIAVQWEESDESDITYFRHFKERGSLNTSSGAMTIKGLIYSDSALYTPEINSVVLVSIPLSVLSAVPVPSVTVSCDEEKSSCILTCEGNTTGLDQLTYVWKFDNEKTVSSKLCYIGKVPQSVTCCI</sequence>
<evidence type="ECO:0000256" key="4">
    <source>
        <dbReference type="ARBA" id="ARBA00023180"/>
    </source>
</evidence>